<accession>A0A2B7Z568</accession>
<dbReference type="EMBL" id="PDNA01000001">
    <property type="protein sequence ID" value="PGH28182.1"/>
    <property type="molecule type" value="Genomic_DNA"/>
</dbReference>
<organism evidence="1 2">
    <name type="scientific">Polytolypa hystricis (strain UAMH7299)</name>
    <dbReference type="NCBI Taxonomy" id="1447883"/>
    <lineage>
        <taxon>Eukaryota</taxon>
        <taxon>Fungi</taxon>
        <taxon>Dikarya</taxon>
        <taxon>Ascomycota</taxon>
        <taxon>Pezizomycotina</taxon>
        <taxon>Eurotiomycetes</taxon>
        <taxon>Eurotiomycetidae</taxon>
        <taxon>Onygenales</taxon>
        <taxon>Onygenales incertae sedis</taxon>
        <taxon>Polytolypa</taxon>
    </lineage>
</organism>
<evidence type="ECO:0000313" key="1">
    <source>
        <dbReference type="EMBL" id="PGH28182.1"/>
    </source>
</evidence>
<name>A0A2B7Z568_POLH7</name>
<dbReference type="Proteomes" id="UP000224634">
    <property type="component" value="Unassembled WGS sequence"/>
</dbReference>
<evidence type="ECO:0000313" key="2">
    <source>
        <dbReference type="Proteomes" id="UP000224634"/>
    </source>
</evidence>
<keyword evidence="2" id="KW-1185">Reference proteome</keyword>
<dbReference type="AlphaFoldDB" id="A0A2B7Z568"/>
<reference evidence="1 2" key="1">
    <citation type="submission" date="2017-10" db="EMBL/GenBank/DDBJ databases">
        <title>Comparative genomics in systemic dimorphic fungi from Ajellomycetaceae.</title>
        <authorList>
            <person name="Munoz J.F."/>
            <person name="Mcewen J.G."/>
            <person name="Clay O.K."/>
            <person name="Cuomo C.A."/>
        </authorList>
    </citation>
    <scope>NUCLEOTIDE SEQUENCE [LARGE SCALE GENOMIC DNA]</scope>
    <source>
        <strain evidence="1 2">UAMH7299</strain>
    </source>
</reference>
<proteinExistence type="predicted"/>
<gene>
    <name evidence="1" type="ORF">AJ80_00072</name>
</gene>
<protein>
    <submittedName>
        <fullName evidence="1">Uncharacterized protein</fullName>
    </submittedName>
</protein>
<comment type="caution">
    <text evidence="1">The sequence shown here is derived from an EMBL/GenBank/DDBJ whole genome shotgun (WGS) entry which is preliminary data.</text>
</comment>
<sequence>MSLLVSENYRDLYRRAKDRRRAKPAAAAFWTSILAPGPQQPPVDDDRRRVDLHVSILTGNRPQRQVDYVEYKRASRYTPQGKQEAIDQVQAY</sequence>